<organism evidence="2 3">
    <name type="scientific">Aphanothece sacrum FPU1</name>
    <dbReference type="NCBI Taxonomy" id="1920663"/>
    <lineage>
        <taxon>Bacteria</taxon>
        <taxon>Bacillati</taxon>
        <taxon>Cyanobacteriota</taxon>
        <taxon>Cyanophyceae</taxon>
        <taxon>Oscillatoriophycideae</taxon>
        <taxon>Chroococcales</taxon>
        <taxon>Aphanothecaceae</taxon>
        <taxon>Aphanothece</taxon>
    </lineage>
</organism>
<evidence type="ECO:0000313" key="3">
    <source>
        <dbReference type="Proteomes" id="UP000287247"/>
    </source>
</evidence>
<keyword evidence="3" id="KW-1185">Reference proteome</keyword>
<gene>
    <name evidence="2" type="ORF">AsFPU1_3728</name>
</gene>
<dbReference type="Pfam" id="PF07784">
    <property type="entry name" value="DUF1622"/>
    <property type="match status" value="1"/>
</dbReference>
<reference evidence="3" key="1">
    <citation type="submission" date="2017-05" db="EMBL/GenBank/DDBJ databases">
        <title>Physiological properties and genetic analysis related to exopolysaccharide production of fresh-water unicellular cyanobacterium Aphanothece sacrum, Suizenji Nori, that has been cultured as a food source in Japan.</title>
        <authorList>
            <person name="Kanesaki Y."/>
            <person name="Yoshikawa S."/>
            <person name="Ohki K."/>
        </authorList>
    </citation>
    <scope>NUCLEOTIDE SEQUENCE [LARGE SCALE GENOMIC DNA]</scope>
    <source>
        <strain evidence="3">FPU1</strain>
    </source>
</reference>
<keyword evidence="1" id="KW-1133">Transmembrane helix</keyword>
<dbReference type="Proteomes" id="UP000287247">
    <property type="component" value="Unassembled WGS sequence"/>
</dbReference>
<keyword evidence="1" id="KW-0472">Membrane</keyword>
<dbReference type="InterPro" id="IPR012427">
    <property type="entry name" value="DUF1622"/>
</dbReference>
<dbReference type="PANTHER" id="PTHR38468:SF1">
    <property type="entry name" value="SLL0939 PROTEIN"/>
    <property type="match status" value="1"/>
</dbReference>
<protein>
    <submittedName>
        <fullName evidence="2">Membrane protein</fullName>
    </submittedName>
</protein>
<dbReference type="AlphaFoldDB" id="A0A401IM04"/>
<dbReference type="RefSeq" id="WP_227873419.1">
    <property type="nucleotide sequence ID" value="NZ_BDQK01000016.1"/>
</dbReference>
<accession>A0A401IM04</accession>
<name>A0A401IM04_APHSA</name>
<proteinExistence type="predicted"/>
<evidence type="ECO:0000256" key="1">
    <source>
        <dbReference type="SAM" id="Phobius"/>
    </source>
</evidence>
<dbReference type="EMBL" id="BDQK01000016">
    <property type="protein sequence ID" value="GBF82300.1"/>
    <property type="molecule type" value="Genomic_DNA"/>
</dbReference>
<evidence type="ECO:0000313" key="2">
    <source>
        <dbReference type="EMBL" id="GBF82300.1"/>
    </source>
</evidence>
<keyword evidence="1" id="KW-0812">Transmembrane</keyword>
<feature type="transmembrane region" description="Helical" evidence="1">
    <location>
        <begin position="35"/>
        <end position="57"/>
    </location>
</feature>
<sequence>MLKLITETTQTIKLVEYLEANLHQWVLLFKLLLDFVSVVCVVYGFFVSVRSVIIAFPRSRSFPLAQLRLEFASWLALALEFQLGADVVATTVAPSFEALGKLGIIAVIRTFLNYFLTKELDAKRSQDKVS</sequence>
<dbReference type="PANTHER" id="PTHR38468">
    <property type="entry name" value="SLL0939 PROTEIN"/>
    <property type="match status" value="1"/>
</dbReference>
<comment type="caution">
    <text evidence="2">The sequence shown here is derived from an EMBL/GenBank/DDBJ whole genome shotgun (WGS) entry which is preliminary data.</text>
</comment>